<evidence type="ECO:0000259" key="3">
    <source>
        <dbReference type="PROSITE" id="PS51174"/>
    </source>
</evidence>
<dbReference type="Proteomes" id="UP000515121">
    <property type="component" value="Unplaced"/>
</dbReference>
<keyword evidence="2" id="KW-0732">Signal</keyword>
<dbReference type="InterPro" id="IPR036908">
    <property type="entry name" value="RlpA-like_sf"/>
</dbReference>
<evidence type="ECO:0000313" key="5">
    <source>
        <dbReference type="RefSeq" id="XP_022744295.1"/>
    </source>
</evidence>
<name>A0A6P5YVN4_DURZI</name>
<evidence type="ECO:0000256" key="1">
    <source>
        <dbReference type="ARBA" id="ARBA00023157"/>
    </source>
</evidence>
<protein>
    <submittedName>
        <fullName evidence="5">Pathogenesis-related protein PR-4-like</fullName>
    </submittedName>
</protein>
<evidence type="ECO:0000313" key="4">
    <source>
        <dbReference type="Proteomes" id="UP000515121"/>
    </source>
</evidence>
<keyword evidence="1" id="KW-1015">Disulfide bond</keyword>
<keyword evidence="4" id="KW-1185">Reference proteome</keyword>
<accession>A0A6P5YVN4</accession>
<dbReference type="GO" id="GO:0004540">
    <property type="term" value="F:RNA nuclease activity"/>
    <property type="evidence" value="ECO:0007669"/>
    <property type="project" value="InterPro"/>
</dbReference>
<reference evidence="5" key="1">
    <citation type="submission" date="2025-08" db="UniProtKB">
        <authorList>
            <consortium name="RefSeq"/>
        </authorList>
    </citation>
    <scope>IDENTIFICATION</scope>
    <source>
        <tissue evidence="5">Fruit stalk</tissue>
    </source>
</reference>
<dbReference type="Pfam" id="PF00967">
    <property type="entry name" value="Barwin"/>
    <property type="match status" value="1"/>
</dbReference>
<dbReference type="InterPro" id="IPR044301">
    <property type="entry name" value="PR4"/>
</dbReference>
<dbReference type="PROSITE" id="PS51174">
    <property type="entry name" value="BARWIN_3"/>
    <property type="match status" value="1"/>
</dbReference>
<dbReference type="AlphaFoldDB" id="A0A6P5YVN4"/>
<dbReference type="GO" id="GO:0042742">
    <property type="term" value="P:defense response to bacterium"/>
    <property type="evidence" value="ECO:0007669"/>
    <property type="project" value="InterPro"/>
</dbReference>
<dbReference type="Gene3D" id="2.40.40.10">
    <property type="entry name" value="RlpA-like domain"/>
    <property type="match status" value="1"/>
</dbReference>
<dbReference type="InterPro" id="IPR018226">
    <property type="entry name" value="Barwin_CS"/>
</dbReference>
<evidence type="ECO:0000256" key="2">
    <source>
        <dbReference type="SAM" id="SignalP"/>
    </source>
</evidence>
<organism evidence="4 5">
    <name type="scientific">Durio zibethinus</name>
    <name type="common">Durian</name>
    <dbReference type="NCBI Taxonomy" id="66656"/>
    <lineage>
        <taxon>Eukaryota</taxon>
        <taxon>Viridiplantae</taxon>
        <taxon>Streptophyta</taxon>
        <taxon>Embryophyta</taxon>
        <taxon>Tracheophyta</taxon>
        <taxon>Spermatophyta</taxon>
        <taxon>Magnoliopsida</taxon>
        <taxon>eudicotyledons</taxon>
        <taxon>Gunneridae</taxon>
        <taxon>Pentapetalae</taxon>
        <taxon>rosids</taxon>
        <taxon>malvids</taxon>
        <taxon>Malvales</taxon>
        <taxon>Malvaceae</taxon>
        <taxon>Helicteroideae</taxon>
        <taxon>Durio</taxon>
    </lineage>
</organism>
<dbReference type="PRINTS" id="PR00602">
    <property type="entry name" value="BARWIN"/>
</dbReference>
<sequence>MERSEIGISIVLLACLVASAAAQSASNVTAYWTNYFAEQHDWNLTAEHVYCATWYAGMSYEWRSKYNWTAFCGPVGPQGEGACGKCLNVTNTATSAVVTVRIVDTCRNESLDLDKPAFDQIDTDGQGNIIGHLLVNYTFVDCGDATIRLYSQ</sequence>
<feature type="domain" description="Barwin" evidence="3">
    <location>
        <begin position="23"/>
        <end position="144"/>
    </location>
</feature>
<dbReference type="PANTHER" id="PTHR46351:SF7">
    <property type="entry name" value="HEVEIN-LIKE PREPROPROTEIN"/>
    <property type="match status" value="1"/>
</dbReference>
<dbReference type="InterPro" id="IPR001153">
    <property type="entry name" value="Barwin_dom"/>
</dbReference>
<dbReference type="GO" id="GO:0050832">
    <property type="term" value="P:defense response to fungus"/>
    <property type="evidence" value="ECO:0007669"/>
    <property type="project" value="InterPro"/>
</dbReference>
<dbReference type="KEGG" id="dzi:111295171"/>
<proteinExistence type="predicted"/>
<dbReference type="GeneID" id="111295171"/>
<dbReference type="OrthoDB" id="5985073at2759"/>
<dbReference type="PANTHER" id="PTHR46351">
    <property type="entry name" value="WOUND-INDUCED PROTEIN WIN2"/>
    <property type="match status" value="1"/>
</dbReference>
<dbReference type="SUPFAM" id="SSF50685">
    <property type="entry name" value="Barwin-like endoglucanases"/>
    <property type="match status" value="1"/>
</dbReference>
<feature type="chain" id="PRO_5028102998" evidence="2">
    <location>
        <begin position="23"/>
        <end position="152"/>
    </location>
</feature>
<gene>
    <name evidence="5" type="primary">LOC111295171</name>
</gene>
<dbReference type="RefSeq" id="XP_022744295.1">
    <property type="nucleotide sequence ID" value="XM_022888560.1"/>
</dbReference>
<feature type="signal peptide" evidence="2">
    <location>
        <begin position="1"/>
        <end position="22"/>
    </location>
</feature>
<dbReference type="PROSITE" id="PS00771">
    <property type="entry name" value="BARWIN_1"/>
    <property type="match status" value="1"/>
</dbReference>